<evidence type="ECO:0008006" key="3">
    <source>
        <dbReference type="Google" id="ProtNLM"/>
    </source>
</evidence>
<proteinExistence type="predicted"/>
<reference evidence="1" key="1">
    <citation type="submission" date="2015-06" db="EMBL/GenBank/DDBJ databases">
        <authorList>
            <person name="Liu B."/>
            <person name="Wang J."/>
            <person name="Zhu Y."/>
            <person name="Liu G."/>
            <person name="Chen Q."/>
            <person name="Zheng C."/>
            <person name="Che J."/>
            <person name="Ge C."/>
            <person name="Shi H."/>
            <person name="Pan Z."/>
            <person name="Liu X."/>
        </authorList>
    </citation>
    <scope>NUCLEOTIDE SEQUENCE [LARGE SCALE GENOMIC DNA]</scope>
    <source>
        <strain evidence="1">DSM 16346</strain>
    </source>
</reference>
<accession>A0A0J6D4T9</accession>
<dbReference type="PANTHER" id="PTHR37036:SF2">
    <property type="entry name" value="DUF1861 FAMILY PROTEIN"/>
    <property type="match status" value="1"/>
</dbReference>
<dbReference type="PATRIC" id="fig|157733.3.peg.4120"/>
<dbReference type="AlphaFoldDB" id="A0A0J6D4T9"/>
<sequence length="321" mass="36264">MTCSRKEGFTVFTVQSLLDDYQKRTTLEGAEKLIFTGIGDRDVYNITAPFENEGEWIIAGRVEARDTEHSEVVFFVEKNNVWTPKEDLRTYQLQDPFLCFIHGQLVFGGVEIFPHPENHNALSWRTVFYKGDNLSKMERFTTGPDGMKDIRLIELTNGTIGVFTRPQGEKGGRGKIGFTAIDNLDELQSETIANASLIQEHFVEDEWGGANEVHLLANGEIGILGHIARFDHEGSRHYYPITCHYDPTLNRITNMEIIATRDDFPEGPAKRTDLQDVLFSGGLIRKENGQAVLYVGVSDAEAHRVTLTDPFAKYEKDSMIN</sequence>
<dbReference type="Proteomes" id="UP000035996">
    <property type="component" value="Unassembled WGS sequence"/>
</dbReference>
<dbReference type="EMBL" id="LELK01000001">
    <property type="protein sequence ID" value="KMM39354.1"/>
    <property type="molecule type" value="Genomic_DNA"/>
</dbReference>
<name>A0A0J6D4T9_9BACL</name>
<dbReference type="PANTHER" id="PTHR37036">
    <property type="match status" value="1"/>
</dbReference>
<dbReference type="InterPro" id="IPR023296">
    <property type="entry name" value="Glyco_hydro_beta-prop_sf"/>
</dbReference>
<dbReference type="InterPro" id="IPR015045">
    <property type="entry name" value="MPT-1-like_LmxM"/>
</dbReference>
<dbReference type="SUPFAM" id="SSF75005">
    <property type="entry name" value="Arabinanase/levansucrase/invertase"/>
    <property type="match status" value="1"/>
</dbReference>
<dbReference type="Gene3D" id="2.115.10.20">
    <property type="entry name" value="Glycosyl hydrolase domain, family 43"/>
    <property type="match status" value="1"/>
</dbReference>
<evidence type="ECO:0000313" key="2">
    <source>
        <dbReference type="Proteomes" id="UP000035996"/>
    </source>
</evidence>
<organism evidence="1 2">
    <name type="scientific">Guptibacillus hwajinpoensis</name>
    <dbReference type="NCBI Taxonomy" id="208199"/>
    <lineage>
        <taxon>Bacteria</taxon>
        <taxon>Bacillati</taxon>
        <taxon>Bacillota</taxon>
        <taxon>Bacilli</taxon>
        <taxon>Bacillales</taxon>
        <taxon>Guptibacillaceae</taxon>
        <taxon>Guptibacillus</taxon>
    </lineage>
</organism>
<comment type="caution">
    <text evidence="1">The sequence shown here is derived from an EMBL/GenBank/DDBJ whole genome shotgun (WGS) entry which is preliminary data.</text>
</comment>
<keyword evidence="2" id="KW-1185">Reference proteome</keyword>
<dbReference type="Pfam" id="PF08950">
    <property type="entry name" value="DUF1861"/>
    <property type="match status" value="1"/>
</dbReference>
<protein>
    <recommendedName>
        <fullName evidence="3">DUF1861 family protein</fullName>
    </recommendedName>
</protein>
<evidence type="ECO:0000313" key="1">
    <source>
        <dbReference type="EMBL" id="KMM39354.1"/>
    </source>
</evidence>
<dbReference type="STRING" id="157733.AB986_09140"/>
<gene>
    <name evidence="1" type="ORF">AB986_09140</name>
</gene>